<dbReference type="Gene3D" id="1.10.275.10">
    <property type="entry name" value="Fumarase/aspartase (N-terminal domain)"/>
    <property type="match status" value="1"/>
</dbReference>
<comment type="catalytic activity">
    <reaction evidence="5 8">
        <text>L-histidine = trans-urocanate + NH4(+)</text>
        <dbReference type="Rhea" id="RHEA:21232"/>
        <dbReference type="ChEBI" id="CHEBI:17771"/>
        <dbReference type="ChEBI" id="CHEBI:28938"/>
        <dbReference type="ChEBI" id="CHEBI:57595"/>
        <dbReference type="EC" id="4.3.1.3"/>
    </reaction>
</comment>
<dbReference type="InterPro" id="IPR008948">
    <property type="entry name" value="L-Aspartase-like"/>
</dbReference>
<protein>
    <recommendedName>
        <fullName evidence="2 6">Histidine ammonia-lyase</fullName>
        <ecNumber evidence="2 6">4.3.1.3</ecNumber>
    </recommendedName>
</protein>
<organism evidence="10 11">
    <name type="scientific">Sphingomonas swuensis</name>
    <dbReference type="NCBI Taxonomy" id="977800"/>
    <lineage>
        <taxon>Bacteria</taxon>
        <taxon>Pseudomonadati</taxon>
        <taxon>Pseudomonadota</taxon>
        <taxon>Alphaproteobacteria</taxon>
        <taxon>Sphingomonadales</taxon>
        <taxon>Sphingomonadaceae</taxon>
        <taxon>Sphingomonas</taxon>
    </lineage>
</organism>
<dbReference type="InterPro" id="IPR001106">
    <property type="entry name" value="Aromatic_Lyase"/>
</dbReference>
<dbReference type="EC" id="4.3.1.3" evidence="2 6"/>
<keyword evidence="4 7" id="KW-0456">Lyase</keyword>
<keyword evidence="11" id="KW-1185">Reference proteome</keyword>
<dbReference type="InterPro" id="IPR005921">
    <property type="entry name" value="HutH"/>
</dbReference>
<comment type="subcellular location">
    <subcellularLocation>
        <location evidence="9">Cytoplasm</location>
    </subcellularLocation>
</comment>
<name>A0ABP7TDW3_9SPHN</name>
<evidence type="ECO:0000256" key="3">
    <source>
        <dbReference type="ARBA" id="ARBA00022808"/>
    </source>
</evidence>
<dbReference type="PANTHER" id="PTHR10362">
    <property type="entry name" value="HISTIDINE AMMONIA-LYASE"/>
    <property type="match status" value="1"/>
</dbReference>
<evidence type="ECO:0000256" key="7">
    <source>
        <dbReference type="RuleBase" id="RU003954"/>
    </source>
</evidence>
<dbReference type="EMBL" id="BAABBQ010000001">
    <property type="protein sequence ID" value="GAA4024927.1"/>
    <property type="molecule type" value="Genomic_DNA"/>
</dbReference>
<dbReference type="InterPro" id="IPR024083">
    <property type="entry name" value="Fumarase/histidase_N"/>
</dbReference>
<evidence type="ECO:0000256" key="2">
    <source>
        <dbReference type="ARBA" id="ARBA00012994"/>
    </source>
</evidence>
<dbReference type="Gene3D" id="1.20.200.10">
    <property type="entry name" value="Fumarase/aspartase (Central domain)"/>
    <property type="match status" value="1"/>
</dbReference>
<dbReference type="SUPFAM" id="SSF48557">
    <property type="entry name" value="L-aspartase-like"/>
    <property type="match status" value="1"/>
</dbReference>
<dbReference type="Pfam" id="PF00221">
    <property type="entry name" value="Lyase_aromatic"/>
    <property type="match status" value="1"/>
</dbReference>
<proteinExistence type="inferred from homology"/>
<evidence type="ECO:0000313" key="10">
    <source>
        <dbReference type="EMBL" id="GAA4024927.1"/>
    </source>
</evidence>
<evidence type="ECO:0000256" key="4">
    <source>
        <dbReference type="ARBA" id="ARBA00023239"/>
    </source>
</evidence>
<comment type="caution">
    <text evidence="10">The sequence shown here is derived from an EMBL/GenBank/DDBJ whole genome shotgun (WGS) entry which is preliminary data.</text>
</comment>
<gene>
    <name evidence="10" type="primary">hutH</name>
    <name evidence="10" type="ORF">GCM10022280_27260</name>
</gene>
<evidence type="ECO:0000256" key="5">
    <source>
        <dbReference type="ARBA" id="ARBA00049269"/>
    </source>
</evidence>
<reference evidence="11" key="1">
    <citation type="journal article" date="2019" name="Int. J. Syst. Evol. Microbiol.">
        <title>The Global Catalogue of Microorganisms (GCM) 10K type strain sequencing project: providing services to taxonomists for standard genome sequencing and annotation.</title>
        <authorList>
            <consortium name="The Broad Institute Genomics Platform"/>
            <consortium name="The Broad Institute Genome Sequencing Center for Infectious Disease"/>
            <person name="Wu L."/>
            <person name="Ma J."/>
        </authorList>
    </citation>
    <scope>NUCLEOTIDE SEQUENCE [LARGE SCALE GENOMIC DNA]</scope>
    <source>
        <strain evidence="11">JCM 17563</strain>
    </source>
</reference>
<evidence type="ECO:0000256" key="8">
    <source>
        <dbReference type="RuleBase" id="RU004479"/>
    </source>
</evidence>
<dbReference type="NCBIfam" id="NF006871">
    <property type="entry name" value="PRK09367.1"/>
    <property type="match status" value="1"/>
</dbReference>
<comment type="pathway">
    <text evidence="1 8">Amino-acid degradation; L-histidine degradation into L-glutamate; N-formimidoyl-L-glutamate from L-histidine: step 1/3.</text>
</comment>
<keyword evidence="3 8" id="KW-0369">Histidine metabolism</keyword>
<dbReference type="Proteomes" id="UP001500235">
    <property type="component" value="Unassembled WGS sequence"/>
</dbReference>
<dbReference type="NCBIfam" id="TIGR01225">
    <property type="entry name" value="hutH"/>
    <property type="match status" value="1"/>
</dbReference>
<dbReference type="PROSITE" id="PS00488">
    <property type="entry name" value="PAL_HISTIDASE"/>
    <property type="match status" value="1"/>
</dbReference>
<comment type="similarity">
    <text evidence="7">Belongs to the PAL/histidase family.</text>
</comment>
<evidence type="ECO:0000256" key="1">
    <source>
        <dbReference type="ARBA" id="ARBA00005113"/>
    </source>
</evidence>
<evidence type="ECO:0000313" key="11">
    <source>
        <dbReference type="Proteomes" id="UP001500235"/>
    </source>
</evidence>
<dbReference type="CDD" id="cd00332">
    <property type="entry name" value="PAL-HAL"/>
    <property type="match status" value="1"/>
</dbReference>
<accession>A0ABP7TDW3</accession>
<sequence length="502" mass="52362">MHMLDPQDISLTALRSLWGGAPARLGEGALARVRASAEAVARIVASGETVYGINTGFGLLAQERIPQDRLTELQRNLILSHSCGLGEPSPRRVVRLMILLKLLGLGRGHSGVRIEVVDALQALVDADAMPVIPSQGSVGASGDLAPLAHMTAALMGFGWIELGEERLPAAAALQRMGRTPLELGPKEGLALINGTQFSTALALDALFQAERVFGAALGAGALSVDALKGSVKPFDPRISALRGQPGQEQVAAEIARLLDGSDIVASHHRCGRVQDPYSFRCQPQVMGASLDLLNNAARTLTIEAAAVTDNPIVFEDEDSAISGGNFHAQPVAFAADTITMALCEVASLSERRISVLVDPKMSGLPAFLTDDGGVNSGLMIPQVTAAALVAENRSLAFPASVDSIPTSAGQEDHVSMAPIAARKAASVARNAAGVVAVELITAAQGVDYHAPLTTSPALAGLHGRVRGISPHLEADRYWADEMAALQSAVLDGKMHDAFLLEA</sequence>
<evidence type="ECO:0000256" key="6">
    <source>
        <dbReference type="NCBIfam" id="TIGR01225"/>
    </source>
</evidence>
<evidence type="ECO:0000256" key="9">
    <source>
        <dbReference type="RuleBase" id="RU004480"/>
    </source>
</evidence>
<dbReference type="InterPro" id="IPR022313">
    <property type="entry name" value="Phe/His_NH3-lyase_AS"/>
</dbReference>